<keyword evidence="3" id="KW-1185">Reference proteome</keyword>
<dbReference type="WBParaSite" id="SSLN_0002083901-mRNA-1">
    <property type="protein sequence ID" value="SSLN_0002083901-mRNA-1"/>
    <property type="gene ID" value="SSLN_0002083901"/>
</dbReference>
<proteinExistence type="predicted"/>
<organism evidence="4">
    <name type="scientific">Schistocephalus solidus</name>
    <name type="common">Tapeworm</name>
    <dbReference type="NCBI Taxonomy" id="70667"/>
    <lineage>
        <taxon>Eukaryota</taxon>
        <taxon>Metazoa</taxon>
        <taxon>Spiralia</taxon>
        <taxon>Lophotrochozoa</taxon>
        <taxon>Platyhelminthes</taxon>
        <taxon>Cestoda</taxon>
        <taxon>Eucestoda</taxon>
        <taxon>Diphyllobothriidea</taxon>
        <taxon>Diphyllobothriidae</taxon>
        <taxon>Schistocephalus</taxon>
    </lineage>
</organism>
<gene>
    <name evidence="2" type="ORF">SSLN_LOCUS20095</name>
</gene>
<feature type="compositionally biased region" description="Polar residues" evidence="1">
    <location>
        <begin position="82"/>
        <end position="96"/>
    </location>
</feature>
<reference evidence="4" key="1">
    <citation type="submission" date="2016-06" db="UniProtKB">
        <authorList>
            <consortium name="WormBaseParasite"/>
        </authorList>
    </citation>
    <scope>IDENTIFICATION</scope>
</reference>
<dbReference type="AlphaFoldDB" id="A0A183TUE7"/>
<evidence type="ECO:0000313" key="4">
    <source>
        <dbReference type="WBParaSite" id="SSLN_0002083901-mRNA-1"/>
    </source>
</evidence>
<evidence type="ECO:0000313" key="2">
    <source>
        <dbReference type="EMBL" id="VDM06481.1"/>
    </source>
</evidence>
<evidence type="ECO:0000313" key="3">
    <source>
        <dbReference type="Proteomes" id="UP000275846"/>
    </source>
</evidence>
<dbReference type="Proteomes" id="UP000275846">
    <property type="component" value="Unassembled WGS sequence"/>
</dbReference>
<evidence type="ECO:0000256" key="1">
    <source>
        <dbReference type="SAM" id="MobiDB-lite"/>
    </source>
</evidence>
<protein>
    <submittedName>
        <fullName evidence="2 4">Uncharacterized protein</fullName>
    </submittedName>
</protein>
<name>A0A183TUE7_SCHSO</name>
<sequence length="117" mass="13242">MEMPCRFADKLLRLARDVFPSCSAVNWDQVVLFNFKRRLSSQEVTEFIRNQPPGDLNDSIVRASRMLQADTIQPEVKAPTRISRSSSGPRNFSASPFITPRNPHSSLLPLIPKADLF</sequence>
<dbReference type="EMBL" id="UYSU01052539">
    <property type="protein sequence ID" value="VDM06481.1"/>
    <property type="molecule type" value="Genomic_DNA"/>
</dbReference>
<reference evidence="2 3" key="2">
    <citation type="submission" date="2018-11" db="EMBL/GenBank/DDBJ databases">
        <authorList>
            <consortium name="Pathogen Informatics"/>
        </authorList>
    </citation>
    <scope>NUCLEOTIDE SEQUENCE [LARGE SCALE GENOMIC DNA]</scope>
    <source>
        <strain evidence="2 3">NST_G2</strain>
    </source>
</reference>
<feature type="region of interest" description="Disordered" evidence="1">
    <location>
        <begin position="72"/>
        <end position="104"/>
    </location>
</feature>
<accession>A0A183TUE7</accession>